<evidence type="ECO:0000313" key="2">
    <source>
        <dbReference type="WBParaSite" id="RSKR_0000187800.1"/>
    </source>
</evidence>
<accession>A0AC35TLK5</accession>
<dbReference type="Proteomes" id="UP000095286">
    <property type="component" value="Unplaced"/>
</dbReference>
<organism evidence="1 2">
    <name type="scientific">Rhabditophanes sp. KR3021</name>
    <dbReference type="NCBI Taxonomy" id="114890"/>
    <lineage>
        <taxon>Eukaryota</taxon>
        <taxon>Metazoa</taxon>
        <taxon>Ecdysozoa</taxon>
        <taxon>Nematoda</taxon>
        <taxon>Chromadorea</taxon>
        <taxon>Rhabditida</taxon>
        <taxon>Tylenchina</taxon>
        <taxon>Panagrolaimomorpha</taxon>
        <taxon>Strongyloidoidea</taxon>
        <taxon>Alloionematidae</taxon>
        <taxon>Rhabditophanes</taxon>
    </lineage>
</organism>
<dbReference type="WBParaSite" id="RSKR_0000187800.1">
    <property type="protein sequence ID" value="RSKR_0000187800.1"/>
    <property type="gene ID" value="RSKR_0000187800"/>
</dbReference>
<sequence length="192" mass="21372">MGDYESVILVKNEVFIFRIPPVSNDRHRAADWKLDAPDWTGRLRVIAIGKLIELRLEDKSTGASYAKCPIETLSSSALTQVTDSSRYFVIQLKNDNGQAAFVGLGFADRSDSFDFNVALQDHFRSIDKEQTQSNEPEPPKLDLRFKEGQTITVKIGNREPSTKPRPASTVAPGGPIPFIPPPPNFTSRTKKN</sequence>
<evidence type="ECO:0000313" key="1">
    <source>
        <dbReference type="Proteomes" id="UP000095286"/>
    </source>
</evidence>
<protein>
    <submittedName>
        <fullName evidence="2">DUF1681 domain-containing protein</fullName>
    </submittedName>
</protein>
<reference evidence="2" key="1">
    <citation type="submission" date="2016-11" db="UniProtKB">
        <authorList>
            <consortium name="WormBaseParasite"/>
        </authorList>
    </citation>
    <scope>IDENTIFICATION</scope>
    <source>
        <strain evidence="2">KR3021</strain>
    </source>
</reference>
<proteinExistence type="predicted"/>
<name>A0AC35TLK5_9BILA</name>